<dbReference type="EMBL" id="JAPZVI010000007">
    <property type="protein sequence ID" value="MCZ8402103.1"/>
    <property type="molecule type" value="Genomic_DNA"/>
</dbReference>
<organism evidence="1 2">
    <name type="scientific">Alcaligenes xylosoxydans xylosoxydans</name>
    <name type="common">Achromobacter xylosoxidans</name>
    <dbReference type="NCBI Taxonomy" id="85698"/>
    <lineage>
        <taxon>Bacteria</taxon>
        <taxon>Pseudomonadati</taxon>
        <taxon>Pseudomonadota</taxon>
        <taxon>Betaproteobacteria</taxon>
        <taxon>Burkholderiales</taxon>
        <taxon>Alcaligenaceae</taxon>
        <taxon>Achromobacter</taxon>
    </lineage>
</organism>
<evidence type="ECO:0000313" key="2">
    <source>
        <dbReference type="Proteomes" id="UP001141992"/>
    </source>
</evidence>
<accession>A0A9X3KXP4</accession>
<gene>
    <name evidence="1" type="ORF">O9570_11655</name>
</gene>
<dbReference type="AlphaFoldDB" id="A0A9X3KXP4"/>
<proteinExistence type="predicted"/>
<comment type="caution">
    <text evidence="1">The sequence shown here is derived from an EMBL/GenBank/DDBJ whole genome shotgun (WGS) entry which is preliminary data.</text>
</comment>
<reference evidence="1" key="1">
    <citation type="submission" date="2022-12" db="EMBL/GenBank/DDBJ databases">
        <authorList>
            <person name="Voronina O.L."/>
            <person name="Kunda M.S."/>
            <person name="Ryzhova N."/>
            <person name="Aksenova E.I."/>
        </authorList>
    </citation>
    <scope>NUCLEOTIDE SEQUENCE</scope>
    <source>
        <strain evidence="1">SCCH136:Ach223948</strain>
    </source>
</reference>
<dbReference type="Proteomes" id="UP001141992">
    <property type="component" value="Unassembled WGS sequence"/>
</dbReference>
<evidence type="ECO:0000313" key="1">
    <source>
        <dbReference type="EMBL" id="MCZ8402103.1"/>
    </source>
</evidence>
<dbReference type="GeneID" id="75277525"/>
<dbReference type="RefSeq" id="WP_155512474.1">
    <property type="nucleotide sequence ID" value="NZ_CAXONT010000247.1"/>
</dbReference>
<sequence length="49" mass="5413">MPLLQKTFLIPVAIPDPIRVIGIWAAVTRREAMTAGRFPIGYSDQDCPS</sequence>
<protein>
    <submittedName>
        <fullName evidence="1">Uncharacterized protein</fullName>
    </submittedName>
</protein>
<name>A0A9X3KXP4_ALCXX</name>